<evidence type="ECO:0000313" key="2">
    <source>
        <dbReference type="Proteomes" id="UP000053676"/>
    </source>
</evidence>
<accession>W2TH46</accession>
<dbReference type="AlphaFoldDB" id="W2TH46"/>
<organism evidence="1 2">
    <name type="scientific">Necator americanus</name>
    <name type="common">Human hookworm</name>
    <dbReference type="NCBI Taxonomy" id="51031"/>
    <lineage>
        <taxon>Eukaryota</taxon>
        <taxon>Metazoa</taxon>
        <taxon>Ecdysozoa</taxon>
        <taxon>Nematoda</taxon>
        <taxon>Chromadorea</taxon>
        <taxon>Rhabditida</taxon>
        <taxon>Rhabditina</taxon>
        <taxon>Rhabditomorpha</taxon>
        <taxon>Strongyloidea</taxon>
        <taxon>Ancylostomatidae</taxon>
        <taxon>Bunostominae</taxon>
        <taxon>Necator</taxon>
    </lineage>
</organism>
<reference evidence="2" key="1">
    <citation type="journal article" date="2014" name="Nat. Genet.">
        <title>Genome of the human hookworm Necator americanus.</title>
        <authorList>
            <person name="Tang Y.T."/>
            <person name="Gao X."/>
            <person name="Rosa B.A."/>
            <person name="Abubucker S."/>
            <person name="Hallsworth-Pepin K."/>
            <person name="Martin J."/>
            <person name="Tyagi R."/>
            <person name="Heizer E."/>
            <person name="Zhang X."/>
            <person name="Bhonagiri-Palsikar V."/>
            <person name="Minx P."/>
            <person name="Warren W.C."/>
            <person name="Wang Q."/>
            <person name="Zhan B."/>
            <person name="Hotez P.J."/>
            <person name="Sternberg P.W."/>
            <person name="Dougall A."/>
            <person name="Gaze S.T."/>
            <person name="Mulvenna J."/>
            <person name="Sotillo J."/>
            <person name="Ranganathan S."/>
            <person name="Rabelo E.M."/>
            <person name="Wilson R.K."/>
            <person name="Felgner P.L."/>
            <person name="Bethony J."/>
            <person name="Hawdon J.M."/>
            <person name="Gasser R.B."/>
            <person name="Loukas A."/>
            <person name="Mitreva M."/>
        </authorList>
    </citation>
    <scope>NUCLEOTIDE SEQUENCE [LARGE SCALE GENOMIC DNA]</scope>
</reference>
<dbReference type="Proteomes" id="UP000053676">
    <property type="component" value="Unassembled WGS sequence"/>
</dbReference>
<proteinExistence type="predicted"/>
<protein>
    <submittedName>
        <fullName evidence="1">Uncharacterized protein</fullName>
    </submittedName>
</protein>
<name>W2TH46_NECAM</name>
<dbReference type="EMBL" id="KI659139">
    <property type="protein sequence ID" value="ETN80322.1"/>
    <property type="molecule type" value="Genomic_DNA"/>
</dbReference>
<keyword evidence="2" id="KW-1185">Reference proteome</keyword>
<evidence type="ECO:0000313" key="1">
    <source>
        <dbReference type="EMBL" id="ETN80322.1"/>
    </source>
</evidence>
<dbReference type="KEGG" id="nai:NECAME_18026"/>
<sequence length="69" mass="7522">MGAVQEKLAGLAQELSGRGDLHGRGKIDDERGCVSVIRLDFVLNGNVSGQFPYHWAPTFLTLDNCGYLD</sequence>
<gene>
    <name evidence="1" type="ORF">NECAME_18026</name>
</gene>